<dbReference type="InterPro" id="IPR015915">
    <property type="entry name" value="Kelch-typ_b-propeller"/>
</dbReference>
<proteinExistence type="predicted"/>
<dbReference type="Proteomes" id="UP001605036">
    <property type="component" value="Unassembled WGS sequence"/>
</dbReference>
<dbReference type="Gene3D" id="2.120.10.80">
    <property type="entry name" value="Kelch-type beta propeller"/>
    <property type="match status" value="1"/>
</dbReference>
<evidence type="ECO:0000313" key="2">
    <source>
        <dbReference type="Proteomes" id="UP001605036"/>
    </source>
</evidence>
<dbReference type="PANTHER" id="PTHR46407">
    <property type="entry name" value="OS02G0208700 PROTEIN"/>
    <property type="match status" value="1"/>
</dbReference>
<organism evidence="1 2">
    <name type="scientific">Riccia fluitans</name>
    <dbReference type="NCBI Taxonomy" id="41844"/>
    <lineage>
        <taxon>Eukaryota</taxon>
        <taxon>Viridiplantae</taxon>
        <taxon>Streptophyta</taxon>
        <taxon>Embryophyta</taxon>
        <taxon>Marchantiophyta</taxon>
        <taxon>Marchantiopsida</taxon>
        <taxon>Marchantiidae</taxon>
        <taxon>Marchantiales</taxon>
        <taxon>Ricciaceae</taxon>
        <taxon>Riccia</taxon>
    </lineage>
</organism>
<reference evidence="1 2" key="1">
    <citation type="submission" date="2024-09" db="EMBL/GenBank/DDBJ databases">
        <title>Chromosome-scale assembly of Riccia fluitans.</title>
        <authorList>
            <person name="Paukszto L."/>
            <person name="Sawicki J."/>
            <person name="Karawczyk K."/>
            <person name="Piernik-Szablinska J."/>
            <person name="Szczecinska M."/>
            <person name="Mazdziarz M."/>
        </authorList>
    </citation>
    <scope>NUCLEOTIDE SEQUENCE [LARGE SCALE GENOMIC DNA]</scope>
    <source>
        <strain evidence="1">Rf_01</strain>
        <tissue evidence="1">Aerial parts of the thallus</tissue>
    </source>
</reference>
<dbReference type="PANTHER" id="PTHR46407:SF3">
    <property type="entry name" value="OS02G0208700 PROTEIN"/>
    <property type="match status" value="1"/>
</dbReference>
<evidence type="ECO:0008006" key="3">
    <source>
        <dbReference type="Google" id="ProtNLM"/>
    </source>
</evidence>
<comment type="caution">
    <text evidence="1">The sequence shown here is derived from an EMBL/GenBank/DDBJ whole genome shotgun (WGS) entry which is preliminary data.</text>
</comment>
<name>A0ABD1XJ24_9MARC</name>
<keyword evidence="2" id="KW-1185">Reference proteome</keyword>
<evidence type="ECO:0000313" key="1">
    <source>
        <dbReference type="EMBL" id="KAL2608942.1"/>
    </source>
</evidence>
<dbReference type="SUPFAM" id="SSF117281">
    <property type="entry name" value="Kelch motif"/>
    <property type="match status" value="1"/>
</dbReference>
<dbReference type="InterPro" id="IPR044595">
    <property type="entry name" value="KMD1-4"/>
</dbReference>
<dbReference type="SMART" id="SM00612">
    <property type="entry name" value="Kelch"/>
    <property type="match status" value="2"/>
</dbReference>
<sequence length="400" mass="45633">MRGQQLLLPGIPDRITIESILTKAPWKTLYALCAVSRAWRHAIQTRRVYDARTCTKSTKTLVVFIHNKKPLSVSTEEFGSNRGFNNPVPAHWRFVISLYDPEDESWTELPTIPGVTSGIPKFCGCAFLNGKLYIIGGDDYDRVYSTRDVYMIDLAAGRGEWERCASMGGMRSQFCCAVNNGRLYVFGGGCRPQVDYSRDAEVYDPERDCWHSISGMIYPRTNHSAVNLEGRLLVVGGAVWLEDEDEINFQRTGGDELPEHFFNPTFAEVYDPRKNKWRKVEKVTKREMDDAFIVVHGKMFVIRPDSVHVYDVAHNFWTFVQPISWEAQLRSGFKDCTVKAVAFVGSELMAVVGTCAEEDYGMILLRSKNFRRKNVLMTWEQIASPFVFDTDHHPILSIQL</sequence>
<protein>
    <recommendedName>
        <fullName evidence="3">F-box domain-containing protein</fullName>
    </recommendedName>
</protein>
<dbReference type="AlphaFoldDB" id="A0ABD1XJ24"/>
<dbReference type="Pfam" id="PF24681">
    <property type="entry name" value="Kelch_KLHDC2_KLHL20_DRC7"/>
    <property type="match status" value="1"/>
</dbReference>
<dbReference type="EMBL" id="JBHFFA010000008">
    <property type="protein sequence ID" value="KAL2608942.1"/>
    <property type="molecule type" value="Genomic_DNA"/>
</dbReference>
<gene>
    <name evidence="1" type="ORF">R1flu_027515</name>
</gene>
<dbReference type="InterPro" id="IPR006652">
    <property type="entry name" value="Kelch_1"/>
</dbReference>
<accession>A0ABD1XJ24</accession>